<keyword evidence="4" id="KW-0560">Oxidoreductase</keyword>
<feature type="domain" description="FAD/NAD(P)-binding" evidence="5">
    <location>
        <begin position="7"/>
        <end position="285"/>
    </location>
</feature>
<evidence type="ECO:0000256" key="4">
    <source>
        <dbReference type="ARBA" id="ARBA00023002"/>
    </source>
</evidence>
<proteinExistence type="predicted"/>
<comment type="cofactor">
    <cofactor evidence="1">
        <name>FAD</name>
        <dbReference type="ChEBI" id="CHEBI:57692"/>
    </cofactor>
</comment>
<dbReference type="SUPFAM" id="SSF51905">
    <property type="entry name" value="FAD/NAD(P)-binding domain"/>
    <property type="match status" value="1"/>
</dbReference>
<evidence type="ECO:0000259" key="5">
    <source>
        <dbReference type="Pfam" id="PF07992"/>
    </source>
</evidence>
<dbReference type="GO" id="GO:0016491">
    <property type="term" value="F:oxidoreductase activity"/>
    <property type="evidence" value="ECO:0007669"/>
    <property type="project" value="UniProtKB-KW"/>
</dbReference>
<dbReference type="PANTHER" id="PTHR48105">
    <property type="entry name" value="THIOREDOXIN REDUCTASE 1-RELATED-RELATED"/>
    <property type="match status" value="1"/>
</dbReference>
<dbReference type="EMBL" id="JACJVR010000051">
    <property type="protein sequence ID" value="MBB6692283.1"/>
    <property type="molecule type" value="Genomic_DNA"/>
</dbReference>
<evidence type="ECO:0000256" key="3">
    <source>
        <dbReference type="ARBA" id="ARBA00022630"/>
    </source>
</evidence>
<dbReference type="Pfam" id="PF07992">
    <property type="entry name" value="Pyr_redox_2"/>
    <property type="match status" value="1"/>
</dbReference>
<dbReference type="InterPro" id="IPR050097">
    <property type="entry name" value="Ferredoxin-NADP_redctase_2"/>
</dbReference>
<evidence type="ECO:0000313" key="7">
    <source>
        <dbReference type="Proteomes" id="UP000553776"/>
    </source>
</evidence>
<dbReference type="Proteomes" id="UP000553776">
    <property type="component" value="Unassembled WGS sequence"/>
</dbReference>
<protein>
    <submittedName>
        <fullName evidence="6">NAD(P)/FAD-dependent oxidoreductase</fullName>
    </submittedName>
</protein>
<name>A0A841U1P8_9BACL</name>
<gene>
    <name evidence="6" type="ORF">H7B90_12800</name>
</gene>
<reference evidence="6 7" key="1">
    <citation type="submission" date="2020-08" db="EMBL/GenBank/DDBJ databases">
        <title>Cohnella phylogeny.</title>
        <authorList>
            <person name="Dunlap C."/>
        </authorList>
    </citation>
    <scope>NUCLEOTIDE SEQUENCE [LARGE SCALE GENOMIC DNA]</scope>
    <source>
        <strain evidence="6 7">DSM 25239</strain>
    </source>
</reference>
<organism evidence="6 7">
    <name type="scientific">Cohnella xylanilytica</name>
    <dbReference type="NCBI Taxonomy" id="557555"/>
    <lineage>
        <taxon>Bacteria</taxon>
        <taxon>Bacillati</taxon>
        <taxon>Bacillota</taxon>
        <taxon>Bacilli</taxon>
        <taxon>Bacillales</taxon>
        <taxon>Paenibacillaceae</taxon>
        <taxon>Cohnella</taxon>
    </lineage>
</organism>
<evidence type="ECO:0000256" key="1">
    <source>
        <dbReference type="ARBA" id="ARBA00001974"/>
    </source>
</evidence>
<dbReference type="PRINTS" id="PR00368">
    <property type="entry name" value="FADPNR"/>
</dbReference>
<dbReference type="RefSeq" id="WP_185136274.1">
    <property type="nucleotide sequence ID" value="NZ_JACJVR010000051.1"/>
</dbReference>
<dbReference type="AlphaFoldDB" id="A0A841U1P8"/>
<keyword evidence="3" id="KW-0285">Flavoprotein</keyword>
<dbReference type="InterPro" id="IPR036188">
    <property type="entry name" value="FAD/NAD-bd_sf"/>
</dbReference>
<evidence type="ECO:0000313" key="6">
    <source>
        <dbReference type="EMBL" id="MBB6692283.1"/>
    </source>
</evidence>
<sequence length="304" mass="32934">MSSLLECAIIGGGPAGLSAALVLGRARRRVALFDEGEPRNAVTREAHGFLTRDGIAPAELRRAAHEDIRKYGNVSVHRMKVAEVANERGLFRLRTEEGERFEAKKLIVATGLKERLPAIDGLRELYGRSLFSCPYCDGWELRDQPLVVIGEQEEKAYHLAKTASQWSRNLLLCTNGSAIAEGRKRALEANGIRWNESRIRVALGTDGILSRVIFEGGEEERRRGGFVVSEWFQGSAIAESLGCKMNGKGGIETDEFGRTSVEGVFAAGDASVISPAQLIVAAAEGSRAAMGVNGDLIHESFLPG</sequence>
<dbReference type="PRINTS" id="PR00469">
    <property type="entry name" value="PNDRDTASEII"/>
</dbReference>
<comment type="subunit">
    <text evidence="2">Homodimer.</text>
</comment>
<comment type="caution">
    <text evidence="6">The sequence shown here is derived from an EMBL/GenBank/DDBJ whole genome shotgun (WGS) entry which is preliminary data.</text>
</comment>
<keyword evidence="7" id="KW-1185">Reference proteome</keyword>
<dbReference type="Gene3D" id="3.50.50.60">
    <property type="entry name" value="FAD/NAD(P)-binding domain"/>
    <property type="match status" value="2"/>
</dbReference>
<evidence type="ECO:0000256" key="2">
    <source>
        <dbReference type="ARBA" id="ARBA00011738"/>
    </source>
</evidence>
<dbReference type="InterPro" id="IPR023753">
    <property type="entry name" value="FAD/NAD-binding_dom"/>
</dbReference>
<accession>A0A841U1P8</accession>